<dbReference type="Pfam" id="PF00617">
    <property type="entry name" value="RasGEF"/>
    <property type="match status" value="1"/>
</dbReference>
<evidence type="ECO:0000256" key="4">
    <source>
        <dbReference type="SAM" id="Phobius"/>
    </source>
</evidence>
<dbReference type="SUPFAM" id="SSF48366">
    <property type="entry name" value="Ras GEF"/>
    <property type="match status" value="1"/>
</dbReference>
<evidence type="ECO:0000313" key="7">
    <source>
        <dbReference type="Proteomes" id="UP000444721"/>
    </source>
</evidence>
<keyword evidence="4" id="KW-0472">Membrane</keyword>
<dbReference type="InterPro" id="IPR019804">
    <property type="entry name" value="Ras_G-nucl-exch_fac_CS"/>
</dbReference>
<feature type="region of interest" description="Disordered" evidence="3">
    <location>
        <begin position="853"/>
        <end position="873"/>
    </location>
</feature>
<dbReference type="InterPro" id="IPR008937">
    <property type="entry name" value="Ras-like_GEF"/>
</dbReference>
<feature type="transmembrane region" description="Helical" evidence="4">
    <location>
        <begin position="45"/>
        <end position="74"/>
    </location>
</feature>
<reference evidence="6 7" key="1">
    <citation type="journal article" date="2019" name="Sci. Rep.">
        <title>Nanopore sequencing improves the draft genome of the human pathogenic amoeba Naegleria fowleri.</title>
        <authorList>
            <person name="Liechti N."/>
            <person name="Schurch N."/>
            <person name="Bruggmann R."/>
            <person name="Wittwer M."/>
        </authorList>
    </citation>
    <scope>NUCLEOTIDE SEQUENCE [LARGE SCALE GENOMIC DNA]</scope>
    <source>
        <strain evidence="6 7">ATCC 30894</strain>
    </source>
</reference>
<evidence type="ECO:0000313" key="6">
    <source>
        <dbReference type="EMBL" id="KAF0972056.1"/>
    </source>
</evidence>
<dbReference type="InterPro" id="IPR023578">
    <property type="entry name" value="Ras_GEF_dom_sf"/>
</dbReference>
<dbReference type="GO" id="GO:0005085">
    <property type="term" value="F:guanyl-nucleotide exchange factor activity"/>
    <property type="evidence" value="ECO:0007669"/>
    <property type="project" value="UniProtKB-KW"/>
</dbReference>
<dbReference type="AlphaFoldDB" id="A0A6A5BBJ4"/>
<proteinExistence type="predicted"/>
<evidence type="ECO:0000256" key="1">
    <source>
        <dbReference type="ARBA" id="ARBA00022658"/>
    </source>
</evidence>
<keyword evidence="7" id="KW-1185">Reference proteome</keyword>
<dbReference type="PANTHER" id="PTHR23113:SF99">
    <property type="entry name" value="RASGEF DOMAIN-CONTAINING PROTEIN"/>
    <property type="match status" value="1"/>
</dbReference>
<comment type="caution">
    <text evidence="6">The sequence shown here is derived from an EMBL/GenBank/DDBJ whole genome shotgun (WGS) entry which is preliminary data.</text>
</comment>
<dbReference type="RefSeq" id="XP_044556771.1">
    <property type="nucleotide sequence ID" value="XM_044713744.1"/>
</dbReference>
<dbReference type="VEuPathDB" id="AmoebaDB:NfTy_087840"/>
<evidence type="ECO:0000256" key="2">
    <source>
        <dbReference type="PROSITE-ProRule" id="PRU00168"/>
    </source>
</evidence>
<feature type="region of interest" description="Disordered" evidence="3">
    <location>
        <begin position="237"/>
        <end position="262"/>
    </location>
</feature>
<dbReference type="InterPro" id="IPR036964">
    <property type="entry name" value="RASGEF_cat_dom_sf"/>
</dbReference>
<evidence type="ECO:0000256" key="3">
    <source>
        <dbReference type="SAM" id="MobiDB-lite"/>
    </source>
</evidence>
<dbReference type="EMBL" id="VFQX01000072">
    <property type="protein sequence ID" value="KAF0972056.1"/>
    <property type="molecule type" value="Genomic_DNA"/>
</dbReference>
<dbReference type="VEuPathDB" id="AmoebaDB:FDP41_009752"/>
<dbReference type="Proteomes" id="UP000444721">
    <property type="component" value="Unassembled WGS sequence"/>
</dbReference>
<dbReference type="SMART" id="SM00147">
    <property type="entry name" value="RasGEF"/>
    <property type="match status" value="1"/>
</dbReference>
<sequence length="1019" mass="114544">MTNEESSFSESSSSSLTTTTSSEFSQISSSFSTSNNSSLLHNETFIIGLSSGVGGFLFLLFVALLLSLIAYKLYQKCKQKTKKPSSSSQQHEHLLTASSSSLRRKTITSGLCCGGSSDEDGHSVYEANQQIQEEDEDAVSSSTTAAAAVGMFSSDDLIPKPHLTALSSSLKNTTLNINMTMTCHQVETHTFSSTLVEEEGVVTSGHYEDLCPNSTPTSCSTAILGKTLTEEYGVSSPLMSGGGSYQQEPHTPHKKSSLHNNYDSISPRSTFVSGSGGIAMPSFVLRNLRNEEQVIASQTDATTTNSMYSSPRISIVTRYERTNNNIMASSNGASVTFMNDDGDEYEIESDVAITLQQQGYGELNLNDPIHLKRNEFLQFLIHQHLPKFLMSTSTSTNETSSSEDTFKIPLSDAEDFMSDHEFSNEHVIFKDNFPVPTEAVTPANLGIDTVKGVSLKGILKVMENNEIVKKEIFDLYEQLFPTLESFIKFLISQKDQEIRNQFLKYLLENYIFWKWRLCSEYFLKKATRVTDWSYPNAFSTWDEFLRTFDGAFTVEPNNEHTISETTKSTNLSYKERPFNISKCIGPIRPPLVLFFNHPKVIAEHLTVMDALLFRNVNTHKDLTMERYTCLNGQSAPLHKHESSRYSATSCPSLSLYIEFFNKLGIFTKFCIFYKDLTIDQRATCIERLIIICEHLERLGNYNSLMAIYSALTSQPVCRMKNVWDKVSESSQNYIRHLEYIFMIRKKFENLRRAQFTRQPPIIPYFGIFMTEMTQVESIHNTYLDSLFPTHVNMAKLHQIYKIHQQIETCQLHAREYLTHIPLNTNLFNQLHDEIIGFDIFRLELVISTPRDGKTPARSMSIDSTSSTGTDGALTPRLTVFTESNGHSAVITNETSSLLTVPTYEDSSPQTTPRGGKRKNLAEVADKEFSTQSLLINPKSRSNSNNATSFFGGLLERLSPKRLSFPMSPTSNSHHQNNLDASFTAGNTLIVSPRAKKFCDSEPTLSPRMRDIRNLADCIK</sequence>
<keyword evidence="4" id="KW-1133">Transmembrane helix</keyword>
<dbReference type="VEuPathDB" id="AmoebaDB:NF0004600"/>
<dbReference type="PANTHER" id="PTHR23113">
    <property type="entry name" value="GUANINE NUCLEOTIDE EXCHANGE FACTOR"/>
    <property type="match status" value="1"/>
</dbReference>
<protein>
    <recommendedName>
        <fullName evidence="5">Ras-GEF domain-containing protein</fullName>
    </recommendedName>
</protein>
<dbReference type="PROSITE" id="PS00720">
    <property type="entry name" value="RASGEF"/>
    <property type="match status" value="1"/>
</dbReference>
<dbReference type="InterPro" id="IPR001895">
    <property type="entry name" value="RASGEF_cat_dom"/>
</dbReference>
<gene>
    <name evidence="6" type="ORF">FDP41_009752</name>
</gene>
<dbReference type="Gene3D" id="1.10.840.10">
    <property type="entry name" value="Ras guanine-nucleotide exchange factors catalytic domain"/>
    <property type="match status" value="1"/>
</dbReference>
<accession>A0A6A5BBJ4</accession>
<dbReference type="GO" id="GO:0007265">
    <property type="term" value="P:Ras protein signal transduction"/>
    <property type="evidence" value="ECO:0007669"/>
    <property type="project" value="TreeGrafter"/>
</dbReference>
<dbReference type="GO" id="GO:0005886">
    <property type="term" value="C:plasma membrane"/>
    <property type="evidence" value="ECO:0007669"/>
    <property type="project" value="TreeGrafter"/>
</dbReference>
<feature type="domain" description="Ras-GEF" evidence="5">
    <location>
        <begin position="597"/>
        <end position="849"/>
    </location>
</feature>
<keyword evidence="4" id="KW-0812">Transmembrane</keyword>
<organism evidence="6 7">
    <name type="scientific">Naegleria fowleri</name>
    <name type="common">Brain eating amoeba</name>
    <dbReference type="NCBI Taxonomy" id="5763"/>
    <lineage>
        <taxon>Eukaryota</taxon>
        <taxon>Discoba</taxon>
        <taxon>Heterolobosea</taxon>
        <taxon>Tetramitia</taxon>
        <taxon>Eutetramitia</taxon>
        <taxon>Vahlkampfiidae</taxon>
        <taxon>Naegleria</taxon>
    </lineage>
</organism>
<dbReference type="GeneID" id="68116967"/>
<dbReference type="PROSITE" id="PS50009">
    <property type="entry name" value="RASGEF_CAT"/>
    <property type="match status" value="1"/>
</dbReference>
<dbReference type="OrthoDB" id="25179at2759"/>
<evidence type="ECO:0000259" key="5">
    <source>
        <dbReference type="PROSITE" id="PS50009"/>
    </source>
</evidence>
<feature type="compositionally biased region" description="Low complexity" evidence="3">
    <location>
        <begin position="862"/>
        <end position="871"/>
    </location>
</feature>
<keyword evidence="1 2" id="KW-0344">Guanine-nucleotide releasing factor</keyword>
<name>A0A6A5BBJ4_NAEFO</name>